<keyword evidence="3" id="KW-1185">Reference proteome</keyword>
<evidence type="ECO:0000313" key="2">
    <source>
        <dbReference type="EMBL" id="QDU70672.1"/>
    </source>
</evidence>
<evidence type="ECO:0000313" key="3">
    <source>
        <dbReference type="Proteomes" id="UP000320386"/>
    </source>
</evidence>
<feature type="chain" id="PRO_5021888882" description="SPOR domain-containing protein" evidence="1">
    <location>
        <begin position="19"/>
        <end position="260"/>
    </location>
</feature>
<accession>A0A518BUK5</accession>
<organism evidence="2 3">
    <name type="scientific">Mucisphaera calidilacus</name>
    <dbReference type="NCBI Taxonomy" id="2527982"/>
    <lineage>
        <taxon>Bacteria</taxon>
        <taxon>Pseudomonadati</taxon>
        <taxon>Planctomycetota</taxon>
        <taxon>Phycisphaerae</taxon>
        <taxon>Phycisphaerales</taxon>
        <taxon>Phycisphaeraceae</taxon>
        <taxon>Mucisphaera</taxon>
    </lineage>
</organism>
<dbReference type="RefSeq" id="WP_145444826.1">
    <property type="nucleotide sequence ID" value="NZ_CP036280.1"/>
</dbReference>
<name>A0A518BUK5_9BACT</name>
<keyword evidence="1" id="KW-0732">Signal</keyword>
<evidence type="ECO:0000256" key="1">
    <source>
        <dbReference type="SAM" id="SignalP"/>
    </source>
</evidence>
<feature type="signal peptide" evidence="1">
    <location>
        <begin position="1"/>
        <end position="18"/>
    </location>
</feature>
<dbReference type="EMBL" id="CP036280">
    <property type="protein sequence ID" value="QDU70672.1"/>
    <property type="molecule type" value="Genomic_DNA"/>
</dbReference>
<evidence type="ECO:0008006" key="4">
    <source>
        <dbReference type="Google" id="ProtNLM"/>
    </source>
</evidence>
<reference evidence="2 3" key="1">
    <citation type="submission" date="2019-02" db="EMBL/GenBank/DDBJ databases">
        <title>Deep-cultivation of Planctomycetes and their phenomic and genomic characterization uncovers novel biology.</title>
        <authorList>
            <person name="Wiegand S."/>
            <person name="Jogler M."/>
            <person name="Boedeker C."/>
            <person name="Pinto D."/>
            <person name="Vollmers J."/>
            <person name="Rivas-Marin E."/>
            <person name="Kohn T."/>
            <person name="Peeters S.H."/>
            <person name="Heuer A."/>
            <person name="Rast P."/>
            <person name="Oberbeckmann S."/>
            <person name="Bunk B."/>
            <person name="Jeske O."/>
            <person name="Meyerdierks A."/>
            <person name="Storesund J.E."/>
            <person name="Kallscheuer N."/>
            <person name="Luecker S."/>
            <person name="Lage O.M."/>
            <person name="Pohl T."/>
            <person name="Merkel B.J."/>
            <person name="Hornburger P."/>
            <person name="Mueller R.-W."/>
            <person name="Bruemmer F."/>
            <person name="Labrenz M."/>
            <person name="Spormann A.M."/>
            <person name="Op den Camp H."/>
            <person name="Overmann J."/>
            <person name="Amann R."/>
            <person name="Jetten M.S.M."/>
            <person name="Mascher T."/>
            <person name="Medema M.H."/>
            <person name="Devos D.P."/>
            <person name="Kaster A.-K."/>
            <person name="Ovreas L."/>
            <person name="Rohde M."/>
            <person name="Galperin M.Y."/>
            <person name="Jogler C."/>
        </authorList>
    </citation>
    <scope>NUCLEOTIDE SEQUENCE [LARGE SCALE GENOMIC DNA]</scope>
    <source>
        <strain evidence="2 3">Pan265</strain>
    </source>
</reference>
<dbReference type="Proteomes" id="UP000320386">
    <property type="component" value="Chromosome"/>
</dbReference>
<dbReference type="PROSITE" id="PS51257">
    <property type="entry name" value="PROKAR_LIPOPROTEIN"/>
    <property type="match status" value="1"/>
</dbReference>
<dbReference type="AlphaFoldDB" id="A0A518BUK5"/>
<protein>
    <recommendedName>
        <fullName evidence="4">SPOR domain-containing protein</fullName>
    </recommendedName>
</protein>
<dbReference type="KEGG" id="mcad:Pan265_05020"/>
<gene>
    <name evidence="2" type="ORF">Pan265_05020</name>
</gene>
<dbReference type="OrthoDB" id="292269at2"/>
<sequence precursor="true">MRPITTLILTLGACLALTGCWQTTVVSSSWDDHPMMEWAAGDSKKKQVRARSWTIQAAAFDDNQRYERARTYAEFLTRQNLIEPVWMEESQGITYVYAGQFRERKNKQAREALSTIKKLQRNDQRPFKDAEMAPLAHNMVATDPFDLAGYPNRYSLQIAVYDEDFGRKFREAAEDAVRVLREQDVEAYFYHGPIRSLVTIGLFTDHDFVWRSDGQRGYGPAMKALQEQYPHNLRNGLTIEESVGGRSIGAQPSFIVRSTG</sequence>
<proteinExistence type="predicted"/>